<dbReference type="InterPro" id="IPR039420">
    <property type="entry name" value="WalR-like"/>
</dbReference>
<dbReference type="PANTHER" id="PTHR48111">
    <property type="entry name" value="REGULATOR OF RPOS"/>
    <property type="match status" value="1"/>
</dbReference>
<dbReference type="EMBL" id="MBUA01000023">
    <property type="protein sequence ID" value="MBC6491831.1"/>
    <property type="molecule type" value="Genomic_DNA"/>
</dbReference>
<dbReference type="Pfam" id="PF04397">
    <property type="entry name" value="LytTR"/>
    <property type="match status" value="1"/>
</dbReference>
<dbReference type="Gene3D" id="3.40.50.2300">
    <property type="match status" value="1"/>
</dbReference>
<dbReference type="PROSITE" id="PS50110">
    <property type="entry name" value="RESPONSE_REGULATORY"/>
    <property type="match status" value="1"/>
</dbReference>
<comment type="caution">
    <text evidence="5">The sequence shown here is derived from an EMBL/GenBank/DDBJ whole genome shotgun (WGS) entry which is preliminary data.</text>
</comment>
<evidence type="ECO:0000313" key="6">
    <source>
        <dbReference type="Proteomes" id="UP000765802"/>
    </source>
</evidence>
<name>A0ABR7MA68_9BACT</name>
<evidence type="ECO:0000256" key="1">
    <source>
        <dbReference type="ARBA" id="ARBA00023125"/>
    </source>
</evidence>
<dbReference type="InterPro" id="IPR007492">
    <property type="entry name" value="LytTR_DNA-bd_dom"/>
</dbReference>
<dbReference type="Proteomes" id="UP000765802">
    <property type="component" value="Unassembled WGS sequence"/>
</dbReference>
<keyword evidence="1 5" id="KW-0238">DNA-binding</keyword>
<reference evidence="5 6" key="1">
    <citation type="submission" date="2016-07" db="EMBL/GenBank/DDBJ databases">
        <title>Genome analysis of Flavihumibacter stibioxidans YS-17.</title>
        <authorList>
            <person name="Shi K."/>
            <person name="Han Y."/>
            <person name="Wang G."/>
        </authorList>
    </citation>
    <scope>NUCLEOTIDE SEQUENCE [LARGE SCALE GENOMIC DNA]</scope>
    <source>
        <strain evidence="5 6">YS-17</strain>
    </source>
</reference>
<dbReference type="PROSITE" id="PS50930">
    <property type="entry name" value="HTH_LYTTR"/>
    <property type="match status" value="1"/>
</dbReference>
<dbReference type="PANTHER" id="PTHR48111:SF17">
    <property type="entry name" value="TRANSCRIPTIONAL REGULATORY PROTEIN YPDB"/>
    <property type="match status" value="1"/>
</dbReference>
<dbReference type="SUPFAM" id="SSF52172">
    <property type="entry name" value="CheY-like"/>
    <property type="match status" value="1"/>
</dbReference>
<evidence type="ECO:0000256" key="2">
    <source>
        <dbReference type="PROSITE-ProRule" id="PRU00169"/>
    </source>
</evidence>
<evidence type="ECO:0000259" key="4">
    <source>
        <dbReference type="PROSITE" id="PS50930"/>
    </source>
</evidence>
<dbReference type="Pfam" id="PF00072">
    <property type="entry name" value="Response_reg"/>
    <property type="match status" value="1"/>
</dbReference>
<dbReference type="SMART" id="SM00850">
    <property type="entry name" value="LytTR"/>
    <property type="match status" value="1"/>
</dbReference>
<dbReference type="RefSeq" id="WP_187257150.1">
    <property type="nucleotide sequence ID" value="NZ_JBHULF010000007.1"/>
</dbReference>
<accession>A0ABR7MA68</accession>
<dbReference type="InterPro" id="IPR001789">
    <property type="entry name" value="Sig_transdc_resp-reg_receiver"/>
</dbReference>
<evidence type="ECO:0000313" key="5">
    <source>
        <dbReference type="EMBL" id="MBC6491831.1"/>
    </source>
</evidence>
<feature type="domain" description="HTH LytTR-type" evidence="4">
    <location>
        <begin position="136"/>
        <end position="235"/>
    </location>
</feature>
<sequence>MIKCIAIDDEPLALKLLEDNISKVPYLELVASCRNAFDAMKILGEQHVDLVFVDIQMPGLTGLQLIGSLEQKPLVIFITAYKEYALESYNLAVVDYLVKPVSLDRFIKACNRAKEMYELKASKGTGLPQPAKDFIFLSADYSQVKILFNDITWMEGLRDYVKIHLKAQTKTLLFRISLKTLEPELPSSRFIRIHKSYIVSIESITAVRKSSLFLNDIELPIGETYREAVDKLVRRIG</sequence>
<keyword evidence="6" id="KW-1185">Reference proteome</keyword>
<feature type="modified residue" description="4-aspartylphosphate" evidence="2">
    <location>
        <position position="54"/>
    </location>
</feature>
<dbReference type="Gene3D" id="2.40.50.1020">
    <property type="entry name" value="LytTr DNA-binding domain"/>
    <property type="match status" value="1"/>
</dbReference>
<dbReference type="InterPro" id="IPR011006">
    <property type="entry name" value="CheY-like_superfamily"/>
</dbReference>
<keyword evidence="2" id="KW-0597">Phosphoprotein</keyword>
<evidence type="ECO:0000259" key="3">
    <source>
        <dbReference type="PROSITE" id="PS50110"/>
    </source>
</evidence>
<proteinExistence type="predicted"/>
<organism evidence="5 6">
    <name type="scientific">Flavihumibacter stibioxidans</name>
    <dbReference type="NCBI Taxonomy" id="1834163"/>
    <lineage>
        <taxon>Bacteria</taxon>
        <taxon>Pseudomonadati</taxon>
        <taxon>Bacteroidota</taxon>
        <taxon>Chitinophagia</taxon>
        <taxon>Chitinophagales</taxon>
        <taxon>Chitinophagaceae</taxon>
        <taxon>Flavihumibacter</taxon>
    </lineage>
</organism>
<gene>
    <name evidence="5" type="ORF">BC349_12285</name>
</gene>
<protein>
    <submittedName>
        <fullName evidence="5">DNA-binding response regulator</fullName>
    </submittedName>
</protein>
<dbReference type="GO" id="GO:0003677">
    <property type="term" value="F:DNA binding"/>
    <property type="evidence" value="ECO:0007669"/>
    <property type="project" value="UniProtKB-KW"/>
</dbReference>
<dbReference type="SMART" id="SM00448">
    <property type="entry name" value="REC"/>
    <property type="match status" value="1"/>
</dbReference>
<feature type="domain" description="Response regulatory" evidence="3">
    <location>
        <begin position="3"/>
        <end position="114"/>
    </location>
</feature>